<organism evidence="1">
    <name type="scientific">Rhizophora mucronata</name>
    <name type="common">Asiatic mangrove</name>
    <dbReference type="NCBI Taxonomy" id="61149"/>
    <lineage>
        <taxon>Eukaryota</taxon>
        <taxon>Viridiplantae</taxon>
        <taxon>Streptophyta</taxon>
        <taxon>Embryophyta</taxon>
        <taxon>Tracheophyta</taxon>
        <taxon>Spermatophyta</taxon>
        <taxon>Magnoliopsida</taxon>
        <taxon>eudicotyledons</taxon>
        <taxon>Gunneridae</taxon>
        <taxon>Pentapetalae</taxon>
        <taxon>rosids</taxon>
        <taxon>fabids</taxon>
        <taxon>Malpighiales</taxon>
        <taxon>Rhizophoraceae</taxon>
        <taxon>Rhizophora</taxon>
    </lineage>
</organism>
<dbReference type="AlphaFoldDB" id="A0A2P2IIE3"/>
<reference evidence="1" key="1">
    <citation type="submission" date="2018-02" db="EMBL/GenBank/DDBJ databases">
        <title>Rhizophora mucronata_Transcriptome.</title>
        <authorList>
            <person name="Meera S.P."/>
            <person name="Sreeshan A."/>
            <person name="Augustine A."/>
        </authorList>
    </citation>
    <scope>NUCLEOTIDE SEQUENCE</scope>
    <source>
        <tissue evidence="1">Leaf</tissue>
    </source>
</reference>
<proteinExistence type="predicted"/>
<evidence type="ECO:0000313" key="1">
    <source>
        <dbReference type="EMBL" id="MBW80982.1"/>
    </source>
</evidence>
<dbReference type="EMBL" id="GGEC01000499">
    <property type="protein sequence ID" value="MBW80982.1"/>
    <property type="molecule type" value="Transcribed_RNA"/>
</dbReference>
<protein>
    <submittedName>
        <fullName evidence="1">Uncharacterized protein</fullName>
    </submittedName>
</protein>
<name>A0A2P2IIE3_RHIMU</name>
<accession>A0A2P2IIE3</accession>
<sequence>MLIGEEFQTLLGALQLLLREGCENLSFLEELS</sequence>